<feature type="signal peptide" evidence="1">
    <location>
        <begin position="1"/>
        <end position="21"/>
    </location>
</feature>
<evidence type="ECO:0000313" key="2">
    <source>
        <dbReference type="EMBL" id="SER52318.1"/>
    </source>
</evidence>
<accession>A0A1H9PW17</accession>
<feature type="chain" id="PRO_5011755317" evidence="1">
    <location>
        <begin position="22"/>
        <end position="46"/>
    </location>
</feature>
<evidence type="ECO:0000256" key="1">
    <source>
        <dbReference type="SAM" id="SignalP"/>
    </source>
</evidence>
<dbReference type="EMBL" id="FOGG01000010">
    <property type="protein sequence ID" value="SER52318.1"/>
    <property type="molecule type" value="Genomic_DNA"/>
</dbReference>
<gene>
    <name evidence="2" type="ORF">SAMN04488023_110133</name>
</gene>
<dbReference type="RefSeq" id="WP_175474530.1">
    <property type="nucleotide sequence ID" value="NZ_FOGG01000010.1"/>
</dbReference>
<name>A0A1H9PW17_9SPHI</name>
<reference evidence="2 3" key="1">
    <citation type="submission" date="2016-10" db="EMBL/GenBank/DDBJ databases">
        <authorList>
            <person name="de Groot N.N."/>
        </authorList>
    </citation>
    <scope>NUCLEOTIDE SEQUENCE [LARGE SCALE GENOMIC DNA]</scope>
    <source>
        <strain evidence="2 3">DSM 18610</strain>
    </source>
</reference>
<dbReference type="AlphaFoldDB" id="A0A1H9PW17"/>
<keyword evidence="1" id="KW-0732">Signal</keyword>
<dbReference type="Proteomes" id="UP000199572">
    <property type="component" value="Unassembled WGS sequence"/>
</dbReference>
<evidence type="ECO:0000313" key="3">
    <source>
        <dbReference type="Proteomes" id="UP000199572"/>
    </source>
</evidence>
<proteinExistence type="predicted"/>
<protein>
    <submittedName>
        <fullName evidence="2">Uncharacterized protein</fullName>
    </submittedName>
</protein>
<keyword evidence="3" id="KW-1185">Reference proteome</keyword>
<organism evidence="2 3">
    <name type="scientific">Pedobacter rhizosphaerae</name>
    <dbReference type="NCBI Taxonomy" id="390241"/>
    <lineage>
        <taxon>Bacteria</taxon>
        <taxon>Pseudomonadati</taxon>
        <taxon>Bacteroidota</taxon>
        <taxon>Sphingobacteriia</taxon>
        <taxon>Sphingobacteriales</taxon>
        <taxon>Sphingobacteriaceae</taxon>
        <taxon>Pedobacter</taxon>
    </lineage>
</organism>
<sequence length="46" mass="5239">MFKKTTMFITMSLLCFSVAQAKSIKMDGYSLRAVRIGDKMPASFWT</sequence>